<dbReference type="STRING" id="1461582.BN1048_00062"/>
<dbReference type="PANTHER" id="PTHR39165:SF1">
    <property type="entry name" value="DUF456 DOMAIN-CONTAINING PROTEIN"/>
    <property type="match status" value="1"/>
</dbReference>
<dbReference type="Pfam" id="PF04306">
    <property type="entry name" value="DUF456"/>
    <property type="match status" value="1"/>
</dbReference>
<organism evidence="2 3">
    <name type="scientific">Jeotgalicoccus saudimassiliensis</name>
    <dbReference type="NCBI Taxonomy" id="1461582"/>
    <lineage>
        <taxon>Bacteria</taxon>
        <taxon>Bacillati</taxon>
        <taxon>Bacillota</taxon>
        <taxon>Bacilli</taxon>
        <taxon>Bacillales</taxon>
        <taxon>Staphylococcaceae</taxon>
        <taxon>Jeotgalicoccus</taxon>
    </lineage>
</organism>
<evidence type="ECO:0000256" key="1">
    <source>
        <dbReference type="SAM" id="Phobius"/>
    </source>
</evidence>
<dbReference type="eggNOG" id="COG2839">
    <property type="taxonomic scope" value="Bacteria"/>
</dbReference>
<gene>
    <name evidence="2" type="ORF">BN1048_00062</name>
</gene>
<keyword evidence="3" id="KW-1185">Reference proteome</keyword>
<dbReference type="RefSeq" id="WP_035807345.1">
    <property type="nucleotide sequence ID" value="NZ_CCSE01000001.1"/>
</dbReference>
<feature type="transmembrane region" description="Helical" evidence="1">
    <location>
        <begin position="6"/>
        <end position="38"/>
    </location>
</feature>
<name>A0A078LUT3_9STAP</name>
<feature type="transmembrane region" description="Helical" evidence="1">
    <location>
        <begin position="84"/>
        <end position="112"/>
    </location>
</feature>
<dbReference type="Proteomes" id="UP000044136">
    <property type="component" value="Unassembled WGS sequence"/>
</dbReference>
<dbReference type="EMBL" id="CCSE01000001">
    <property type="protein sequence ID" value="CDZ98943.1"/>
    <property type="molecule type" value="Genomic_DNA"/>
</dbReference>
<evidence type="ECO:0000313" key="3">
    <source>
        <dbReference type="Proteomes" id="UP000044136"/>
    </source>
</evidence>
<evidence type="ECO:0008006" key="4">
    <source>
        <dbReference type="Google" id="ProtNLM"/>
    </source>
</evidence>
<proteinExistence type="predicted"/>
<dbReference type="PANTHER" id="PTHR39165">
    <property type="entry name" value="IG HYPOTHETICAL 17883"/>
    <property type="match status" value="1"/>
</dbReference>
<dbReference type="OrthoDB" id="9808460at2"/>
<dbReference type="HOGENOM" id="CLU_109297_1_0_9"/>
<accession>A0A078LUT3</accession>
<dbReference type="InterPro" id="IPR007403">
    <property type="entry name" value="DUF456"/>
</dbReference>
<keyword evidence="1" id="KW-0812">Transmembrane</keyword>
<protein>
    <recommendedName>
        <fullName evidence="4">DUF456 domain-containing protein</fullName>
    </recommendedName>
</protein>
<keyword evidence="1" id="KW-0472">Membrane</keyword>
<dbReference type="AlphaFoldDB" id="A0A078LUT3"/>
<reference evidence="2 3" key="1">
    <citation type="submission" date="2014-07" db="EMBL/GenBank/DDBJ databases">
        <authorList>
            <person name="Urmite Genomes Urmite Genomes"/>
        </authorList>
    </citation>
    <scope>NUCLEOTIDE SEQUENCE [LARGE SCALE GENOMIC DNA]</scope>
    <source>
        <strain evidence="2 3">13MG44_air</strain>
    </source>
</reference>
<evidence type="ECO:0000313" key="2">
    <source>
        <dbReference type="EMBL" id="CDZ98943.1"/>
    </source>
</evidence>
<feature type="transmembrane region" description="Helical" evidence="1">
    <location>
        <begin position="132"/>
        <end position="155"/>
    </location>
</feature>
<sequence>MDIILWLIVIASFILGFAGIIYPVLPSVLMFWVGFLVYNFFIGDELSWMFWVIAGALTIVALISDVAANSYFVKKFGGSKKGEWAAIIGAIVGMFIYPPFGVLFVPFIFVFVVEFIEIKDMNKAFKASIGSFLAFISSAIFDVIIYIFLIVFFLLDVFLY</sequence>
<keyword evidence="1" id="KW-1133">Transmembrane helix</keyword>
<feature type="transmembrane region" description="Helical" evidence="1">
    <location>
        <begin position="50"/>
        <end position="72"/>
    </location>
</feature>